<evidence type="ECO:0000313" key="5">
    <source>
        <dbReference type="EMBL" id="MBC8576419.1"/>
    </source>
</evidence>
<name>A0ABR7NJD5_9FIRM</name>
<dbReference type="Pfam" id="PF02826">
    <property type="entry name" value="2-Hacid_dh_C"/>
    <property type="match status" value="1"/>
</dbReference>
<dbReference type="EMBL" id="JACRTB010000011">
    <property type="protein sequence ID" value="MBC8576419.1"/>
    <property type="molecule type" value="Genomic_DNA"/>
</dbReference>
<evidence type="ECO:0000256" key="1">
    <source>
        <dbReference type="ARBA" id="ARBA00005854"/>
    </source>
</evidence>
<keyword evidence="2" id="KW-0560">Oxidoreductase</keyword>
<organism evidence="5 6">
    <name type="scientific">Yanshouia hominis</name>
    <dbReference type="NCBI Taxonomy" id="2763673"/>
    <lineage>
        <taxon>Bacteria</taxon>
        <taxon>Bacillati</taxon>
        <taxon>Bacillota</taxon>
        <taxon>Clostridia</taxon>
        <taxon>Eubacteriales</taxon>
        <taxon>Oscillospiraceae</taxon>
        <taxon>Yanshouia</taxon>
    </lineage>
</organism>
<dbReference type="SUPFAM" id="SSF51735">
    <property type="entry name" value="NAD(P)-binding Rossmann-fold domains"/>
    <property type="match status" value="1"/>
</dbReference>
<comment type="similarity">
    <text evidence="1">Belongs to the D-isomer specific 2-hydroxyacid dehydrogenase family.</text>
</comment>
<accession>A0ABR7NJD5</accession>
<evidence type="ECO:0000313" key="6">
    <source>
        <dbReference type="Proteomes" id="UP000658131"/>
    </source>
</evidence>
<protein>
    <recommendedName>
        <fullName evidence="4">D-isomer specific 2-hydroxyacid dehydrogenase NAD-binding domain-containing protein</fullName>
    </recommendedName>
</protein>
<proteinExistence type="inferred from homology"/>
<dbReference type="PANTHER" id="PTHR42789:SF1">
    <property type="entry name" value="D-ISOMER SPECIFIC 2-HYDROXYACID DEHYDROGENASE FAMILY PROTEIN (AFU_ORTHOLOGUE AFUA_6G10090)"/>
    <property type="match status" value="1"/>
</dbReference>
<comment type="caution">
    <text evidence="5">The sequence shown here is derived from an EMBL/GenBank/DDBJ whole genome shotgun (WGS) entry which is preliminary data.</text>
</comment>
<keyword evidence="3" id="KW-0520">NAD</keyword>
<keyword evidence="6" id="KW-1185">Reference proteome</keyword>
<reference evidence="5 6" key="1">
    <citation type="submission" date="2020-08" db="EMBL/GenBank/DDBJ databases">
        <title>Genome public.</title>
        <authorList>
            <person name="Liu C."/>
            <person name="Sun Q."/>
        </authorList>
    </citation>
    <scope>NUCLEOTIDE SEQUENCE [LARGE SCALE GENOMIC DNA]</scope>
    <source>
        <strain evidence="5 6">BX1</strain>
    </source>
</reference>
<dbReference type="SUPFAM" id="SSF53383">
    <property type="entry name" value="PLP-dependent transferases"/>
    <property type="match status" value="1"/>
</dbReference>
<dbReference type="InterPro" id="IPR015424">
    <property type="entry name" value="PyrdxlP-dep_Trfase"/>
</dbReference>
<evidence type="ECO:0000259" key="4">
    <source>
        <dbReference type="Pfam" id="PF02826"/>
    </source>
</evidence>
<dbReference type="Gene3D" id="3.40.50.720">
    <property type="entry name" value="NAD(P)-binding Rossmann-like Domain"/>
    <property type="match status" value="2"/>
</dbReference>
<dbReference type="Proteomes" id="UP000658131">
    <property type="component" value="Unassembled WGS sequence"/>
</dbReference>
<feature type="domain" description="D-isomer specific 2-hydroxyacid dehydrogenase NAD-binding" evidence="4">
    <location>
        <begin position="53"/>
        <end position="108"/>
    </location>
</feature>
<dbReference type="PANTHER" id="PTHR42789">
    <property type="entry name" value="D-ISOMER SPECIFIC 2-HYDROXYACID DEHYDROGENASE FAMILY PROTEIN (AFU_ORTHOLOGUE AFUA_6G10090)"/>
    <property type="match status" value="1"/>
</dbReference>
<dbReference type="InterPro" id="IPR006140">
    <property type="entry name" value="D-isomer_DH_NAD-bd"/>
</dbReference>
<gene>
    <name evidence="5" type="ORF">H8717_08380</name>
</gene>
<evidence type="ECO:0000256" key="2">
    <source>
        <dbReference type="ARBA" id="ARBA00023002"/>
    </source>
</evidence>
<dbReference type="InterPro" id="IPR050857">
    <property type="entry name" value="D-2-hydroxyacid_DH"/>
</dbReference>
<evidence type="ECO:0000256" key="3">
    <source>
        <dbReference type="ARBA" id="ARBA00023027"/>
    </source>
</evidence>
<dbReference type="InterPro" id="IPR036291">
    <property type="entry name" value="NAD(P)-bd_dom_sf"/>
</dbReference>
<sequence length="131" mass="14215">MAMQYNRIFNFSAGPSMLPVPVLERCRDEMLNYRGSGMSVMEMSHRSKVFEEIAVNAGRGYLIDEDALLRGLESGRVRAAGLDVYAAEPTANSALTSHPRVTCTPHIGAAAAEAQQRVGAELVSIIDEIFA</sequence>